<proteinExistence type="predicted"/>
<accession>A0A368F2I5</accession>
<gene>
    <name evidence="1" type="ORF">ANCCAN_29069</name>
</gene>
<dbReference type="Pfam" id="PF14625">
    <property type="entry name" value="Lustrin_cystein"/>
    <property type="match status" value="1"/>
</dbReference>
<dbReference type="InterPro" id="IPR028150">
    <property type="entry name" value="Lustrin_cystein"/>
</dbReference>
<sequence length="116" mass="12990">MVALGWTVHPVTTAEKTESAAVCLELVRLIISLFRINMTRFTRISGRLTACTSRNGNTCPSGSQCMDTSTFSQRLCCEQIEYTCPGYSTPYPSSRFPQKCNIMETWSCGDKQCMPR</sequence>
<dbReference type="AlphaFoldDB" id="A0A368F2I5"/>
<reference evidence="1 2" key="1">
    <citation type="submission" date="2014-10" db="EMBL/GenBank/DDBJ databases">
        <title>Draft genome of the hookworm Ancylostoma caninum.</title>
        <authorList>
            <person name="Mitreva M."/>
        </authorList>
    </citation>
    <scope>NUCLEOTIDE SEQUENCE [LARGE SCALE GENOMIC DNA]</scope>
    <source>
        <strain evidence="1 2">Baltimore</strain>
    </source>
</reference>
<evidence type="ECO:0000313" key="2">
    <source>
        <dbReference type="Proteomes" id="UP000252519"/>
    </source>
</evidence>
<comment type="caution">
    <text evidence="1">The sequence shown here is derived from an EMBL/GenBank/DDBJ whole genome shotgun (WGS) entry which is preliminary data.</text>
</comment>
<evidence type="ECO:0000313" key="1">
    <source>
        <dbReference type="EMBL" id="RCN25220.1"/>
    </source>
</evidence>
<protein>
    <submittedName>
        <fullName evidence="1">Uncharacterized protein</fullName>
    </submittedName>
</protein>
<name>A0A368F2I5_ANCCA</name>
<keyword evidence="2" id="KW-1185">Reference proteome</keyword>
<organism evidence="1 2">
    <name type="scientific">Ancylostoma caninum</name>
    <name type="common">Dog hookworm</name>
    <dbReference type="NCBI Taxonomy" id="29170"/>
    <lineage>
        <taxon>Eukaryota</taxon>
        <taxon>Metazoa</taxon>
        <taxon>Ecdysozoa</taxon>
        <taxon>Nematoda</taxon>
        <taxon>Chromadorea</taxon>
        <taxon>Rhabditida</taxon>
        <taxon>Rhabditina</taxon>
        <taxon>Rhabditomorpha</taxon>
        <taxon>Strongyloidea</taxon>
        <taxon>Ancylostomatidae</taxon>
        <taxon>Ancylostomatinae</taxon>
        <taxon>Ancylostoma</taxon>
    </lineage>
</organism>
<dbReference type="EMBL" id="JOJR01013352">
    <property type="protein sequence ID" value="RCN25220.1"/>
    <property type="molecule type" value="Genomic_DNA"/>
</dbReference>
<dbReference type="Proteomes" id="UP000252519">
    <property type="component" value="Unassembled WGS sequence"/>
</dbReference>
<dbReference type="OrthoDB" id="5776602at2759"/>